<proteinExistence type="inferred from homology"/>
<evidence type="ECO:0000256" key="9">
    <source>
        <dbReference type="SAM" id="Phobius"/>
    </source>
</evidence>
<feature type="transmembrane region" description="Helical" evidence="9">
    <location>
        <begin position="175"/>
        <end position="197"/>
    </location>
</feature>
<dbReference type="Pfam" id="PF07681">
    <property type="entry name" value="DoxX"/>
    <property type="match status" value="1"/>
</dbReference>
<protein>
    <recommendedName>
        <fullName evidence="10">MotA/TolQ/ExbB proton channel domain-containing protein</fullName>
    </recommendedName>
</protein>
<evidence type="ECO:0000256" key="4">
    <source>
        <dbReference type="ARBA" id="ARBA00022475"/>
    </source>
</evidence>
<keyword evidence="7 9" id="KW-0472">Membrane</keyword>
<evidence type="ECO:0000256" key="1">
    <source>
        <dbReference type="ARBA" id="ARBA00004162"/>
    </source>
</evidence>
<dbReference type="Gene3D" id="3.30.420.270">
    <property type="match status" value="1"/>
</dbReference>
<dbReference type="InterPro" id="IPR002898">
    <property type="entry name" value="MotA_ExbB_proton_chnl"/>
</dbReference>
<keyword evidence="6 9" id="KW-1133">Transmembrane helix</keyword>
<dbReference type="Pfam" id="PF01618">
    <property type="entry name" value="MotA_ExbB"/>
    <property type="match status" value="1"/>
</dbReference>
<keyword evidence="5 9" id="KW-0812">Transmembrane</keyword>
<dbReference type="EMBL" id="CAJNJA010017631">
    <property type="protein sequence ID" value="CAE7404805.1"/>
    <property type="molecule type" value="Genomic_DNA"/>
</dbReference>
<keyword evidence="12" id="KW-1185">Reference proteome</keyword>
<dbReference type="Pfam" id="PF02472">
    <property type="entry name" value="ExbD"/>
    <property type="match status" value="2"/>
</dbReference>
<feature type="domain" description="MotA/TolQ/ExbB proton channel" evidence="10">
    <location>
        <begin position="671"/>
        <end position="775"/>
    </location>
</feature>
<feature type="transmembrane region" description="Helical" evidence="9">
    <location>
        <begin position="952"/>
        <end position="972"/>
    </location>
</feature>
<sequence length="2176" mass="233646">MERGLDEIENSTQPAGTAASAALTHAPTVILAQNGGETLEEPDDAPAAPSVTYTADDFPDGAEARRLYSLALLLNARANPGPDGTPLWPEFLASNMMLQYVPWAAAIVEFVAGIFVVFGLLTRLASLALAGVMANALLLTTIGPAAVSGDAFWGFLPDPQFQNPDAWVAAWQTMFFQLTTGVIALALVFTGAGWLSFDQRRRRRLVTGAPDEPNRRTPGAESEIAPRSAWLASFLVHALVVVLAFFIVWTVSPGDENVTPAIASFDDPGLAPISELASDEPVEFTSEPLELEPEPIEVEPEVTLAELLRDLDDAQQQVVVERTTTPIERESLMNERRFPEVRFAGTGASNAERIVYVVDASGSLRSTWPFLIEELKRSIGQLAPTQQFQVIFFLDDAAGTGRGYVRASHPTDDERSHRLIRATRENVRFIEDWFTTIGPRGKGDPLEAIRIAFQFKPDAVFFLARFTGIATDPDKGALLAELNELNPRVGSEGNRAVVINGIQFLDADPKGVLEAVGAEHGRAQRAKEIARMRIRPILWIAMILFAAPAGAQTDPFELDPSESVATQAEPRRAPAETSLAEAFLIQRHPETGELELFGSLIIWFLLALSAASLGLLGAMAMGAREKHIAPAETVQRAGYLLKEGRYEELMDTLEADGTYFAKVLFGALSESAHGHTAMIRACEQASDDHTIRRLRRIEPLNIIGNVAPMIGLFGTVYGMILAFGEIVASGGTPDPVGLAAGIGTALTTTFWGLVVAIPALAGYAFLRNRVEMLTVEASRQAEALVNTLRDAPEGEAAGARRENRGIPRGAAIESAPAHVRANLTPMIDVVFLLVIFFMLVAQISRTQIVDLDPPEIEHAASARIGEETRLVVNITPGESPEDAYRLGTLTFDATERGASELSTAIVQAYARNPGVQVHVRADRTESYQRVHPALEAVRAAGIGTVSQQSTPLGLNVSTMIDVVFLLLIYFLLITEFSPREEAFAMAVTEQQAAQQADPFDLPTRPVRVRVRSFGDGAGEYAITTDSPLIGALTSYESLYEEVRTRRGAAFAPDQSFIIDAAPGSRWEHVMGVFNALQRAEFEKAQDAPATRVEGFADAERLIDGIETGIRELERTGADLAVLFGIPSDAERALVIEQGGELLASATRARAMIAEAVERADRAGVGESELRDELITANAGQLPIRVARAALLVAGATPDAAERRAMIERATSALADVRATSPWIDLETATLRGIAALLGGDTLAAIRRFDGARVALSDRDPSDPLAREFAPAVILGLVRATLEGRGWSAAQTAQNALTDAPPFETLGPPDPALAVVLADVRFAIQAARAAQEKTRSDRGRIVRDAFAHHERLAAQLAGGSLTEADAWRLASAQASEAVEDWMERPLLPPIAKAGLAFDLMDSESTRDEGVVLAREALSETEPGSAPHGLIAWELARALAMIGTPERLADAAQIAGDLARRDPSRTDALDLACTAATASLRMSPTAEDRERAIDALRIAHDRNTGRDLVAWRRALGLALAESGDEDDLREAIGVLGERGPDGEPDPISALAAADIGGRLYERTRSAADASAWLALAEAAERTDAPEQRATALQQKTLALLTLERHDLARDAAREMWDAARAVDSVHLQVLCAGALLEASPDDTAALASVVETLGAVSHTRITAPAMYGVATALRDRVDPGTLFVAGTESPLGAEADLLETLAEWGERSGERGMVEIARTGLVTARLLSGEHKAALEAALRIKVDYSPSPNRLRLEAESRIALGDDAGAFQMLRVLAGSTGTEAATDEHHWYAWARMLEILERQNADGQRTAVITREITRLRATEGYETCAECVQRIEVFAQAVDHGTLDRVRRLVVHLLRVPDGVGHGPALGVEQVGAVGGGGVDGADRGDVRGGEPVNGVRFRDDFFGERAGAVLVHRHAQRGHRGDGLGGHGEALDGGGAGRGEGEFEGIERVLGGDVARDRLGHGGPAGVAAADKKDASHGPPRVEFFRYEIFLKAVGEHGTVARTEEKDDEITLVRFDIESEDEDAEAWAIELGGADGERAIGYKVSPEDLAQRIEDVLHASGVAEAAVIPVGPWRFVLDLAAFELAADELWQDIDAEAALHMNGHDPLALLPDRFHIVQTMVRAINEHGDKPEECLTVVASDAPLIIEARNDGTATVRVLHEAVAREIVKKLH</sequence>
<evidence type="ECO:0000256" key="2">
    <source>
        <dbReference type="ARBA" id="ARBA00004651"/>
    </source>
</evidence>
<gene>
    <name evidence="11" type="ORF">SNEC2469_LOCUS11100</name>
</gene>
<dbReference type="GO" id="GO:0022857">
    <property type="term" value="F:transmembrane transporter activity"/>
    <property type="evidence" value="ECO:0007669"/>
    <property type="project" value="InterPro"/>
</dbReference>
<reference evidence="11" key="1">
    <citation type="submission" date="2021-02" db="EMBL/GenBank/DDBJ databases">
        <authorList>
            <person name="Dougan E. K."/>
            <person name="Rhodes N."/>
            <person name="Thang M."/>
            <person name="Chan C."/>
        </authorList>
    </citation>
    <scope>NUCLEOTIDE SEQUENCE</scope>
</reference>
<dbReference type="OrthoDB" id="1938855at2759"/>
<feature type="compositionally biased region" description="Gly residues" evidence="8">
    <location>
        <begin position="1927"/>
        <end position="1942"/>
    </location>
</feature>
<comment type="similarity">
    <text evidence="3">Belongs to the ExbB/TolQ family.</text>
</comment>
<dbReference type="GO" id="GO:0005886">
    <property type="term" value="C:plasma membrane"/>
    <property type="evidence" value="ECO:0007669"/>
    <property type="project" value="UniProtKB-SubCell"/>
</dbReference>
<accession>A0A812QUH2</accession>
<dbReference type="InterPro" id="IPR050790">
    <property type="entry name" value="ExbB/TolQ_transport"/>
</dbReference>
<evidence type="ECO:0000256" key="8">
    <source>
        <dbReference type="SAM" id="MobiDB-lite"/>
    </source>
</evidence>
<dbReference type="InterPro" id="IPR032808">
    <property type="entry name" value="DoxX"/>
</dbReference>
<dbReference type="Proteomes" id="UP000601435">
    <property type="component" value="Unassembled WGS sequence"/>
</dbReference>
<evidence type="ECO:0000256" key="7">
    <source>
        <dbReference type="ARBA" id="ARBA00023136"/>
    </source>
</evidence>
<evidence type="ECO:0000313" key="12">
    <source>
        <dbReference type="Proteomes" id="UP000601435"/>
    </source>
</evidence>
<feature type="region of interest" description="Disordered" evidence="8">
    <location>
        <begin position="1921"/>
        <end position="1942"/>
    </location>
</feature>
<feature type="transmembrane region" description="Helical" evidence="9">
    <location>
        <begin position="128"/>
        <end position="155"/>
    </location>
</feature>
<feature type="transmembrane region" description="Helical" evidence="9">
    <location>
        <begin position="736"/>
        <end position="766"/>
    </location>
</feature>
<feature type="transmembrane region" description="Helical" evidence="9">
    <location>
        <begin position="596"/>
        <end position="618"/>
    </location>
</feature>
<evidence type="ECO:0000259" key="10">
    <source>
        <dbReference type="Pfam" id="PF01618"/>
    </source>
</evidence>
<evidence type="ECO:0000256" key="6">
    <source>
        <dbReference type="ARBA" id="ARBA00022989"/>
    </source>
</evidence>
<feature type="transmembrane region" description="Helical" evidence="9">
    <location>
        <begin position="702"/>
        <end position="724"/>
    </location>
</feature>
<evidence type="ECO:0000256" key="5">
    <source>
        <dbReference type="ARBA" id="ARBA00022692"/>
    </source>
</evidence>
<keyword evidence="4" id="KW-1003">Cell membrane</keyword>
<feature type="transmembrane region" description="Helical" evidence="9">
    <location>
        <begin position="100"/>
        <end position="121"/>
    </location>
</feature>
<dbReference type="InterPro" id="IPR003400">
    <property type="entry name" value="ExbD"/>
</dbReference>
<name>A0A812QUH2_9DINO</name>
<dbReference type="PANTHER" id="PTHR30625:SF17">
    <property type="entry name" value="TOLQ-RELATED"/>
    <property type="match status" value="1"/>
</dbReference>
<evidence type="ECO:0000256" key="3">
    <source>
        <dbReference type="ARBA" id="ARBA00010442"/>
    </source>
</evidence>
<evidence type="ECO:0000313" key="11">
    <source>
        <dbReference type="EMBL" id="CAE7404805.1"/>
    </source>
</evidence>
<dbReference type="GO" id="GO:0017038">
    <property type="term" value="P:protein import"/>
    <property type="evidence" value="ECO:0007669"/>
    <property type="project" value="TreeGrafter"/>
</dbReference>
<feature type="transmembrane region" description="Helical" evidence="9">
    <location>
        <begin position="229"/>
        <end position="251"/>
    </location>
</feature>
<comment type="subcellular location">
    <subcellularLocation>
        <location evidence="2">Cell membrane</location>
        <topology evidence="2">Multi-pass membrane protein</topology>
    </subcellularLocation>
    <subcellularLocation>
        <location evidence="1">Cell membrane</location>
        <topology evidence="1">Single-pass membrane protein</topology>
    </subcellularLocation>
</comment>
<comment type="caution">
    <text evidence="11">The sequence shown here is derived from an EMBL/GenBank/DDBJ whole genome shotgun (WGS) entry which is preliminary data.</text>
</comment>
<organism evidence="11 12">
    <name type="scientific">Symbiodinium necroappetens</name>
    <dbReference type="NCBI Taxonomy" id="1628268"/>
    <lineage>
        <taxon>Eukaryota</taxon>
        <taxon>Sar</taxon>
        <taxon>Alveolata</taxon>
        <taxon>Dinophyceae</taxon>
        <taxon>Suessiales</taxon>
        <taxon>Symbiodiniaceae</taxon>
        <taxon>Symbiodinium</taxon>
    </lineage>
</organism>
<dbReference type="PANTHER" id="PTHR30625">
    <property type="entry name" value="PROTEIN TOLQ"/>
    <property type="match status" value="1"/>
</dbReference>